<comment type="caution">
    <text evidence="1">The sequence shown here is derived from an EMBL/GenBank/DDBJ whole genome shotgun (WGS) entry which is preliminary data.</text>
</comment>
<evidence type="ECO:0000313" key="1">
    <source>
        <dbReference type="EMBL" id="CAG8975467.1"/>
    </source>
</evidence>
<protein>
    <submittedName>
        <fullName evidence="1">Uncharacterized protein</fullName>
    </submittedName>
</protein>
<dbReference type="OrthoDB" id="3543211at2759"/>
<keyword evidence="2" id="KW-1185">Reference proteome</keyword>
<evidence type="ECO:0000313" key="2">
    <source>
        <dbReference type="Proteomes" id="UP000701801"/>
    </source>
</evidence>
<dbReference type="AlphaFoldDB" id="A0A9N9Q5I0"/>
<name>A0A9N9Q5I0_9HELO</name>
<dbReference type="EMBL" id="CAJVRM010000139">
    <property type="protein sequence ID" value="CAG8975467.1"/>
    <property type="molecule type" value="Genomic_DNA"/>
</dbReference>
<sequence length="148" mass="16376">MELTRLQFMGVKEGKGTWGRVLGVGDVGEKGGDGNGNEWMVAFLDLEMGPNTEMWVYSSLERRWGMKGGADAIRERSEESPVSLKDQISAPQEELLVTQLRALLKRVKEIERQYVSDGATEQRANEGVVLMGSLHANLLGVLEKRGRG</sequence>
<accession>A0A9N9Q5I0</accession>
<reference evidence="1" key="1">
    <citation type="submission" date="2021-07" db="EMBL/GenBank/DDBJ databases">
        <authorList>
            <person name="Durling M."/>
        </authorList>
    </citation>
    <scope>NUCLEOTIDE SEQUENCE</scope>
</reference>
<dbReference type="Proteomes" id="UP000701801">
    <property type="component" value="Unassembled WGS sequence"/>
</dbReference>
<organism evidence="1 2">
    <name type="scientific">Hymenoscyphus albidus</name>
    <dbReference type="NCBI Taxonomy" id="595503"/>
    <lineage>
        <taxon>Eukaryota</taxon>
        <taxon>Fungi</taxon>
        <taxon>Dikarya</taxon>
        <taxon>Ascomycota</taxon>
        <taxon>Pezizomycotina</taxon>
        <taxon>Leotiomycetes</taxon>
        <taxon>Helotiales</taxon>
        <taxon>Helotiaceae</taxon>
        <taxon>Hymenoscyphus</taxon>
    </lineage>
</organism>
<proteinExistence type="predicted"/>
<gene>
    <name evidence="1" type="ORF">HYALB_00004783</name>
</gene>